<dbReference type="AlphaFoldDB" id="A0A1G7PFW9"/>
<proteinExistence type="predicted"/>
<accession>A0A1G7PFW9</accession>
<protein>
    <submittedName>
        <fullName evidence="1">Uncharacterized protein</fullName>
    </submittedName>
</protein>
<evidence type="ECO:0000313" key="2">
    <source>
        <dbReference type="Proteomes" id="UP000199245"/>
    </source>
</evidence>
<name>A0A1G7PFW9_9BRAD</name>
<dbReference type="EMBL" id="FMZW01000079">
    <property type="protein sequence ID" value="SDF85107.1"/>
    <property type="molecule type" value="Genomic_DNA"/>
</dbReference>
<gene>
    <name evidence="1" type="ORF">SAMN05216337_10794</name>
</gene>
<organism evidence="1 2">
    <name type="scientific">Bradyrhizobium brasilense</name>
    <dbReference type="NCBI Taxonomy" id="1419277"/>
    <lineage>
        <taxon>Bacteria</taxon>
        <taxon>Pseudomonadati</taxon>
        <taxon>Pseudomonadota</taxon>
        <taxon>Alphaproteobacteria</taxon>
        <taxon>Hyphomicrobiales</taxon>
        <taxon>Nitrobacteraceae</taxon>
        <taxon>Bradyrhizobium</taxon>
    </lineage>
</organism>
<sequence>MYDVYLSGKNDLLVIRRGLPIPSNLGGNWRKRKRTVRSVSEKIREDVEKRGYHWRKLASQIRCDR</sequence>
<reference evidence="1 2" key="1">
    <citation type="submission" date="2016-10" db="EMBL/GenBank/DDBJ databases">
        <authorList>
            <person name="de Groot N.N."/>
        </authorList>
    </citation>
    <scope>NUCLEOTIDE SEQUENCE [LARGE SCALE GENOMIC DNA]</scope>
    <source>
        <strain evidence="1 2">R5</strain>
    </source>
</reference>
<evidence type="ECO:0000313" key="1">
    <source>
        <dbReference type="EMBL" id="SDF85107.1"/>
    </source>
</evidence>
<dbReference type="Proteomes" id="UP000199245">
    <property type="component" value="Unassembled WGS sequence"/>
</dbReference>